<feature type="transmembrane region" description="Helical" evidence="1">
    <location>
        <begin position="6"/>
        <end position="26"/>
    </location>
</feature>
<dbReference type="KEGG" id="ddo:I597_0728"/>
<reference evidence="2 3" key="1">
    <citation type="submission" date="2014-10" db="EMBL/GenBank/DDBJ databases">
        <title>Draft genome sequence of the proteorhodopsin-containing marine bacterium Dokdonia donghaensis.</title>
        <authorList>
            <person name="Gomez-Consarnau L."/>
            <person name="Gonzalez J.M."/>
            <person name="Riedel T."/>
            <person name="Jaenicke S."/>
            <person name="Wagner-Doebler I."/>
            <person name="Fuhrman J.A."/>
        </authorList>
    </citation>
    <scope>NUCLEOTIDE SEQUENCE [LARGE SCALE GENOMIC DNA]</scope>
    <source>
        <strain evidence="2 3">DSW-1</strain>
    </source>
</reference>
<evidence type="ECO:0000256" key="1">
    <source>
        <dbReference type="SAM" id="Phobius"/>
    </source>
</evidence>
<keyword evidence="1" id="KW-0472">Membrane</keyword>
<name>A0A0A2GXF2_9FLAO</name>
<comment type="caution">
    <text evidence="2">The sequence shown here is derived from an EMBL/GenBank/DDBJ whole genome shotgun (WGS) entry which is preliminary data.</text>
</comment>
<evidence type="ECO:0000313" key="3">
    <source>
        <dbReference type="Proteomes" id="UP000030140"/>
    </source>
</evidence>
<dbReference type="EMBL" id="JSAQ01000001">
    <property type="protein sequence ID" value="KGO07011.1"/>
    <property type="molecule type" value="Genomic_DNA"/>
</dbReference>
<gene>
    <name evidence="2" type="ORF">NV36_09280</name>
</gene>
<proteinExistence type="predicted"/>
<keyword evidence="3" id="KW-1185">Reference proteome</keyword>
<sequence>MDFSNIACWIWPLIAGVVCGILGYLLGRLFGSSKEETTTHDTYDYKADLEACRKKTASLEADLEACRTKLKATPPPAAPAAASTTASMASSFAAGAATSETVIANTNTSAPSPSIGIIGVPFDAAAAKGVYGKKRIKEDDLTIVEGIGPKISELFHNHDIKTWAALASTSVEKCQEVLNSGGKRFEIHRPGTWPMQAEMAALGKWAELKRWQDEHDYGKA</sequence>
<accession>A0A0A2GXF2</accession>
<dbReference type="PATRIC" id="fig|1300343.5.peg.738"/>
<dbReference type="OrthoDB" id="1493222at2"/>
<evidence type="ECO:0000313" key="2">
    <source>
        <dbReference type="EMBL" id="KGO07011.1"/>
    </source>
</evidence>
<organism evidence="2 3">
    <name type="scientific">Dokdonia donghaensis DSW-1</name>
    <dbReference type="NCBI Taxonomy" id="1300343"/>
    <lineage>
        <taxon>Bacteria</taxon>
        <taxon>Pseudomonadati</taxon>
        <taxon>Bacteroidota</taxon>
        <taxon>Flavobacteriia</taxon>
        <taxon>Flavobacteriales</taxon>
        <taxon>Flavobacteriaceae</taxon>
        <taxon>Dokdonia</taxon>
    </lineage>
</organism>
<dbReference type="AlphaFoldDB" id="A0A0A2GXF2"/>
<dbReference type="RefSeq" id="WP_035326423.1">
    <property type="nucleotide sequence ID" value="NZ_CP015125.1"/>
</dbReference>
<evidence type="ECO:0008006" key="4">
    <source>
        <dbReference type="Google" id="ProtNLM"/>
    </source>
</evidence>
<keyword evidence="1" id="KW-1133">Transmembrane helix</keyword>
<dbReference type="Proteomes" id="UP000030140">
    <property type="component" value="Unassembled WGS sequence"/>
</dbReference>
<keyword evidence="1" id="KW-0812">Transmembrane</keyword>
<protein>
    <recommendedName>
        <fullName evidence="4">LSU ribosomal protein L21p</fullName>
    </recommendedName>
</protein>